<comment type="pathway">
    <text evidence="2">Purine metabolism; AMP biosynthesis via de novo pathway; AMP from IMP: step 2/2.</text>
</comment>
<comment type="catalytic activity">
    <reaction evidence="2">
        <text>N(6)-(1,2-dicarboxyethyl)-AMP = fumarate + AMP</text>
        <dbReference type="Rhea" id="RHEA:16853"/>
        <dbReference type="ChEBI" id="CHEBI:29806"/>
        <dbReference type="ChEBI" id="CHEBI:57567"/>
        <dbReference type="ChEBI" id="CHEBI:456215"/>
        <dbReference type="EC" id="4.3.2.2"/>
    </reaction>
</comment>
<keyword evidence="2" id="KW-0658">Purine biosynthesis</keyword>
<dbReference type="InterPro" id="IPR022761">
    <property type="entry name" value="Fumarate_lyase_N"/>
</dbReference>
<dbReference type="EMBL" id="JANTQA010000012">
    <property type="protein sequence ID" value="KAJ3450503.1"/>
    <property type="molecule type" value="Genomic_DNA"/>
</dbReference>
<dbReference type="Pfam" id="PF10397">
    <property type="entry name" value="ADSL_C"/>
    <property type="match status" value="1"/>
</dbReference>
<feature type="domain" description="Adenylosuccinate lyase C-terminal" evidence="3">
    <location>
        <begin position="381"/>
        <end position="455"/>
    </location>
</feature>
<name>A0AAV8A895_9EUKA</name>
<dbReference type="Proteomes" id="UP001150062">
    <property type="component" value="Unassembled WGS sequence"/>
</dbReference>
<dbReference type="PROSITE" id="PS00163">
    <property type="entry name" value="FUMARATE_LYASES"/>
    <property type="match status" value="1"/>
</dbReference>
<dbReference type="GO" id="GO:0004018">
    <property type="term" value="F:N6-(1,2-dicarboxyethyl)AMP AMP-lyase (fumarate-forming) activity"/>
    <property type="evidence" value="ECO:0007669"/>
    <property type="project" value="InterPro"/>
</dbReference>
<keyword evidence="1 2" id="KW-0456">Lyase</keyword>
<gene>
    <name evidence="4" type="ORF">M0812_06684</name>
    <name evidence="5" type="ORF">M0813_12438</name>
</gene>
<dbReference type="Gene3D" id="1.10.40.30">
    <property type="entry name" value="Fumarase/aspartase (C-terminal domain)"/>
    <property type="match status" value="1"/>
</dbReference>
<dbReference type="Gene3D" id="1.10.275.60">
    <property type="match status" value="1"/>
</dbReference>
<comment type="catalytic activity">
    <reaction evidence="2">
        <text>(2S)-2-[5-amino-1-(5-phospho-beta-D-ribosyl)imidazole-4-carboxamido]succinate = 5-amino-1-(5-phospho-beta-D-ribosyl)imidazole-4-carboxamide + fumarate</text>
        <dbReference type="Rhea" id="RHEA:23920"/>
        <dbReference type="ChEBI" id="CHEBI:29806"/>
        <dbReference type="ChEBI" id="CHEBI:58443"/>
        <dbReference type="ChEBI" id="CHEBI:58475"/>
        <dbReference type="EC" id="4.3.2.2"/>
    </reaction>
</comment>
<organism evidence="4 6">
    <name type="scientific">Anaeramoeba flamelloides</name>
    <dbReference type="NCBI Taxonomy" id="1746091"/>
    <lineage>
        <taxon>Eukaryota</taxon>
        <taxon>Metamonada</taxon>
        <taxon>Anaeramoebidae</taxon>
        <taxon>Anaeramoeba</taxon>
    </lineage>
</organism>
<keyword evidence="7" id="KW-1185">Reference proteome</keyword>
<evidence type="ECO:0000259" key="3">
    <source>
        <dbReference type="SMART" id="SM00998"/>
    </source>
</evidence>
<comment type="pathway">
    <text evidence="2">Purine metabolism; IMP biosynthesis via de novo pathway; 5-amino-1-(5-phospho-D-ribosyl)imidazole-4-carboxamide from 5-amino-1-(5-phospho-D-ribosyl)imidazole-4-carboxylate: step 2/2.</text>
</comment>
<evidence type="ECO:0000313" key="5">
    <source>
        <dbReference type="EMBL" id="KAJ6254477.1"/>
    </source>
</evidence>
<sequence>MLQTLNKSSFINNSQKNLSFGLFRHFSKNKTWIDRYSTEMNELFSTNQRVKYQLQVELALLHALGEVGIIPKEAYPELKRNVDEGKVKFERVLEIEKETHHDIMAMVKSLAETSPKYGGYVHYSATSQDINDSVLALQLTRARQILIDSSTSIRKALTNLAEENKAVPCIGRTHGQWAIPTTMGFKFANHLYEVSLAESNLRNTTVNVAKFGGAIGTFAGIGTKEVQRIAMNDLGLEPAPISTQVLSRIHLSNFAYSTASLISSVERIAKEIRNLQRSEIGEWSEGFGKKQVGSSTMSHKRNPHKSERICACARIVRAQIAPLMENISLEHERDLTNSATERIALSTLCCVGNFALSQMGSILNGLIVFKDRVHENLMKPDGKQVAERIMLQLAHKIGRQEAHELLRVISAHKDFSNRVRNHPLINSILTKKEIENLLDPKEYLGLSTQITEEIIDKFGVKKKYY</sequence>
<dbReference type="AlphaFoldDB" id="A0AAV8A895"/>
<dbReference type="InterPro" id="IPR008948">
    <property type="entry name" value="L-Aspartase-like"/>
</dbReference>
<evidence type="ECO:0000313" key="6">
    <source>
        <dbReference type="Proteomes" id="UP001146793"/>
    </source>
</evidence>
<dbReference type="Pfam" id="PF00206">
    <property type="entry name" value="Lyase_1"/>
    <property type="match status" value="1"/>
</dbReference>
<reference evidence="5" key="1">
    <citation type="submission" date="2022-08" db="EMBL/GenBank/DDBJ databases">
        <title>Novel sulfate-reducing endosymbionts in the free-living metamonad Anaeramoeba.</title>
        <authorList>
            <person name="Jerlstrom-Hultqvist J."/>
            <person name="Cepicka I."/>
            <person name="Gallot-Lavallee L."/>
            <person name="Salas-Leiva D."/>
            <person name="Curtis B.A."/>
            <person name="Zahonova K."/>
            <person name="Pipaliya S."/>
            <person name="Dacks J."/>
            <person name="Roger A.J."/>
        </authorList>
    </citation>
    <scope>NUCLEOTIDE SEQUENCE</scope>
    <source>
        <strain evidence="5">Schooner1</strain>
    </source>
</reference>
<dbReference type="GO" id="GO:0044208">
    <property type="term" value="P:'de novo' AMP biosynthetic process"/>
    <property type="evidence" value="ECO:0007669"/>
    <property type="project" value="TreeGrafter"/>
</dbReference>
<comment type="similarity">
    <text evidence="2">Belongs to the lyase 1 family. Adenylosuccinate lyase subfamily.</text>
</comment>
<comment type="caution">
    <text evidence="4">The sequence shown here is derived from an EMBL/GenBank/DDBJ whole genome shotgun (WGS) entry which is preliminary data.</text>
</comment>
<dbReference type="PANTHER" id="PTHR43172:SF1">
    <property type="entry name" value="ADENYLOSUCCINATE LYASE"/>
    <property type="match status" value="1"/>
</dbReference>
<dbReference type="EC" id="4.3.2.2" evidence="2"/>
<dbReference type="PRINTS" id="PR00149">
    <property type="entry name" value="FUMRATELYASE"/>
</dbReference>
<dbReference type="PANTHER" id="PTHR43172">
    <property type="entry name" value="ADENYLOSUCCINATE LYASE"/>
    <property type="match status" value="1"/>
</dbReference>
<accession>A0AAV8A895</accession>
<dbReference type="GO" id="GO:0070626">
    <property type="term" value="F:(S)-2-(5-amino-1-(5-phospho-D-ribosyl)imidazole-4-carboxamido) succinate lyase (fumarate-forming) activity"/>
    <property type="evidence" value="ECO:0007669"/>
    <property type="project" value="TreeGrafter"/>
</dbReference>
<evidence type="ECO:0000313" key="4">
    <source>
        <dbReference type="EMBL" id="KAJ3450503.1"/>
    </source>
</evidence>
<evidence type="ECO:0000313" key="7">
    <source>
        <dbReference type="Proteomes" id="UP001150062"/>
    </source>
</evidence>
<dbReference type="NCBIfam" id="TIGR00928">
    <property type="entry name" value="purB"/>
    <property type="match status" value="1"/>
</dbReference>
<dbReference type="Proteomes" id="UP001146793">
    <property type="component" value="Unassembled WGS sequence"/>
</dbReference>
<evidence type="ECO:0000256" key="1">
    <source>
        <dbReference type="ARBA" id="ARBA00023239"/>
    </source>
</evidence>
<protein>
    <recommendedName>
        <fullName evidence="2">Adenylosuccinate lyase</fullName>
        <shortName evidence="2">ASL</shortName>
        <ecNumber evidence="2">4.3.2.2</ecNumber>
    </recommendedName>
    <alternativeName>
        <fullName evidence="2">Adenylosuccinase</fullName>
    </alternativeName>
</protein>
<dbReference type="InterPro" id="IPR019468">
    <property type="entry name" value="AdenyloSucc_lyase_C"/>
</dbReference>
<reference evidence="4" key="2">
    <citation type="submission" date="2022-08" db="EMBL/GenBank/DDBJ databases">
        <title>Novel sulphate-reducing endosymbionts in the free-living metamonad Anaeramoeba.</title>
        <authorList>
            <person name="Jerlstrom-Hultqvist J."/>
            <person name="Cepicka I."/>
            <person name="Gallot-Lavallee L."/>
            <person name="Salas-Leiva D."/>
            <person name="Curtis B.A."/>
            <person name="Zahonova K."/>
            <person name="Pipaliya S."/>
            <person name="Dacks J."/>
            <person name="Roger A.J."/>
        </authorList>
    </citation>
    <scope>NUCLEOTIDE SEQUENCE</scope>
    <source>
        <strain evidence="4">Busselton2</strain>
    </source>
</reference>
<dbReference type="InterPro" id="IPR020557">
    <property type="entry name" value="Fumarate_lyase_CS"/>
</dbReference>
<dbReference type="InterPro" id="IPR000362">
    <property type="entry name" value="Fumarate_lyase_fam"/>
</dbReference>
<proteinExistence type="inferred from homology"/>
<dbReference type="SMART" id="SM00998">
    <property type="entry name" value="ADSL_C"/>
    <property type="match status" value="1"/>
</dbReference>
<dbReference type="EMBL" id="JAOAOG010000020">
    <property type="protein sequence ID" value="KAJ6254477.1"/>
    <property type="molecule type" value="Genomic_DNA"/>
</dbReference>
<dbReference type="InterPro" id="IPR004769">
    <property type="entry name" value="Pur_lyase"/>
</dbReference>
<evidence type="ECO:0000256" key="2">
    <source>
        <dbReference type="RuleBase" id="RU361172"/>
    </source>
</evidence>
<dbReference type="SUPFAM" id="SSF48557">
    <property type="entry name" value="L-aspartase-like"/>
    <property type="match status" value="1"/>
</dbReference>
<dbReference type="Gene3D" id="1.20.200.10">
    <property type="entry name" value="Fumarase/aspartase (Central domain)"/>
    <property type="match status" value="1"/>
</dbReference>
<dbReference type="GO" id="GO:0005829">
    <property type="term" value="C:cytosol"/>
    <property type="evidence" value="ECO:0007669"/>
    <property type="project" value="TreeGrafter"/>
</dbReference>